<sequence length="65" mass="6450">MVRRGICHAPGTSKTVRAGFGPRAASADDTTSRTAATALGAGGALTAAAAAWHLRAHRRAATGGH</sequence>
<comment type="caution">
    <text evidence="2">The sequence shown here is derived from an EMBL/GenBank/DDBJ whole genome shotgun (WGS) entry which is preliminary data.</text>
</comment>
<feature type="region of interest" description="Disordered" evidence="1">
    <location>
        <begin position="1"/>
        <end position="31"/>
    </location>
</feature>
<dbReference type="AlphaFoldDB" id="A0A7W9LVD6"/>
<evidence type="ECO:0000313" key="3">
    <source>
        <dbReference type="Proteomes" id="UP000590647"/>
    </source>
</evidence>
<dbReference type="Proteomes" id="UP000590647">
    <property type="component" value="Unassembled WGS sequence"/>
</dbReference>
<name>A0A7W9LVD6_9ACTN</name>
<gene>
    <name evidence="2" type="ORF">HDA41_005689</name>
</gene>
<reference evidence="2 3" key="1">
    <citation type="submission" date="2020-08" db="EMBL/GenBank/DDBJ databases">
        <title>Sequencing the genomes of 1000 actinobacteria strains.</title>
        <authorList>
            <person name="Klenk H.-P."/>
        </authorList>
    </citation>
    <scope>NUCLEOTIDE SEQUENCE [LARGE SCALE GENOMIC DNA]</scope>
    <source>
        <strain evidence="2 3">DSM 40084</strain>
    </source>
</reference>
<keyword evidence="3" id="KW-1185">Reference proteome</keyword>
<evidence type="ECO:0000313" key="2">
    <source>
        <dbReference type="EMBL" id="MBB5797725.1"/>
    </source>
</evidence>
<evidence type="ECO:0000256" key="1">
    <source>
        <dbReference type="SAM" id="MobiDB-lite"/>
    </source>
</evidence>
<accession>A0A7W9LVD6</accession>
<protein>
    <submittedName>
        <fullName evidence="2">Uncharacterized protein</fullName>
    </submittedName>
</protein>
<organism evidence="2 3">
    <name type="scientific">Streptomyces caelestis</name>
    <dbReference type="NCBI Taxonomy" id="36816"/>
    <lineage>
        <taxon>Bacteria</taxon>
        <taxon>Bacillati</taxon>
        <taxon>Actinomycetota</taxon>
        <taxon>Actinomycetes</taxon>
        <taxon>Kitasatosporales</taxon>
        <taxon>Streptomycetaceae</taxon>
        <taxon>Streptomyces</taxon>
    </lineage>
</organism>
<dbReference type="RefSeq" id="WP_184988598.1">
    <property type="nucleotide sequence ID" value="NZ_JACHNE010000001.1"/>
</dbReference>
<proteinExistence type="predicted"/>
<dbReference type="EMBL" id="JACHNE010000001">
    <property type="protein sequence ID" value="MBB5797725.1"/>
    <property type="molecule type" value="Genomic_DNA"/>
</dbReference>